<gene>
    <name evidence="2" type="ordered locus">Acid_2426</name>
</gene>
<dbReference type="InParanoid" id="Q025B1"/>
<keyword evidence="1" id="KW-0732">Signal</keyword>
<feature type="chain" id="PRO_5004163026" description="DUF1326 domain-containing protein" evidence="1">
    <location>
        <begin position="20"/>
        <end position="237"/>
    </location>
</feature>
<feature type="signal peptide" evidence="1">
    <location>
        <begin position="1"/>
        <end position="19"/>
    </location>
</feature>
<accession>Q025B1</accession>
<organism evidence="2">
    <name type="scientific">Solibacter usitatus (strain Ellin6076)</name>
    <dbReference type="NCBI Taxonomy" id="234267"/>
    <lineage>
        <taxon>Bacteria</taxon>
        <taxon>Pseudomonadati</taxon>
        <taxon>Acidobacteriota</taxon>
        <taxon>Terriglobia</taxon>
        <taxon>Bryobacterales</taxon>
        <taxon>Solibacteraceae</taxon>
        <taxon>Candidatus Solibacter</taxon>
    </lineage>
</organism>
<sequence precursor="true">MKLLCSAVLFCAAATVSFAAGLPASGVSGNYMEARTADVYTGPCFANGEVEINGKEAVFGWKINNGSWKGVDIAGLGVVGVVRTEYTLGDVHRPVNTARSVLIVDSRATAAQRDALVSFAKTQVPTLLDHVVLVKSAPIELTIQNGNIHGGAARLTAGSLAEIATRGMTEADHICGNEDIYYPPLTKLEHAMPAYALENSYKGDGLDETWSVRFRRSSFVGTFQVASESQTTGTDLP</sequence>
<dbReference type="OrthoDB" id="124812at2"/>
<dbReference type="Pfam" id="PF07040">
    <property type="entry name" value="DUF1326"/>
    <property type="match status" value="1"/>
</dbReference>
<protein>
    <recommendedName>
        <fullName evidence="3">DUF1326 domain-containing protein</fullName>
    </recommendedName>
</protein>
<name>Q025B1_SOLUE</name>
<dbReference type="STRING" id="234267.Acid_2426"/>
<evidence type="ECO:0008006" key="3">
    <source>
        <dbReference type="Google" id="ProtNLM"/>
    </source>
</evidence>
<dbReference type="InterPro" id="IPR009758">
    <property type="entry name" value="DUF1326"/>
</dbReference>
<dbReference type="HOGENOM" id="CLU_1169453_0_0_0"/>
<evidence type="ECO:0000313" key="2">
    <source>
        <dbReference type="EMBL" id="ABJ83415.1"/>
    </source>
</evidence>
<proteinExistence type="predicted"/>
<evidence type="ECO:0000256" key="1">
    <source>
        <dbReference type="SAM" id="SignalP"/>
    </source>
</evidence>
<dbReference type="eggNOG" id="COG5588">
    <property type="taxonomic scope" value="Bacteria"/>
</dbReference>
<dbReference type="EMBL" id="CP000473">
    <property type="protein sequence ID" value="ABJ83415.1"/>
    <property type="molecule type" value="Genomic_DNA"/>
</dbReference>
<reference evidence="2" key="1">
    <citation type="submission" date="2006-10" db="EMBL/GenBank/DDBJ databases">
        <title>Complete sequence of Solibacter usitatus Ellin6076.</title>
        <authorList>
            <consortium name="US DOE Joint Genome Institute"/>
            <person name="Copeland A."/>
            <person name="Lucas S."/>
            <person name="Lapidus A."/>
            <person name="Barry K."/>
            <person name="Detter J.C."/>
            <person name="Glavina del Rio T."/>
            <person name="Hammon N."/>
            <person name="Israni S."/>
            <person name="Dalin E."/>
            <person name="Tice H."/>
            <person name="Pitluck S."/>
            <person name="Thompson L.S."/>
            <person name="Brettin T."/>
            <person name="Bruce D."/>
            <person name="Han C."/>
            <person name="Tapia R."/>
            <person name="Gilna P."/>
            <person name="Schmutz J."/>
            <person name="Larimer F."/>
            <person name="Land M."/>
            <person name="Hauser L."/>
            <person name="Kyrpides N."/>
            <person name="Mikhailova N."/>
            <person name="Janssen P.H."/>
            <person name="Kuske C.R."/>
            <person name="Richardson P."/>
        </authorList>
    </citation>
    <scope>NUCLEOTIDE SEQUENCE</scope>
    <source>
        <strain evidence="2">Ellin6076</strain>
    </source>
</reference>
<dbReference type="KEGG" id="sus:Acid_2426"/>
<dbReference type="AlphaFoldDB" id="Q025B1"/>